<reference evidence="2 3" key="1">
    <citation type="submission" date="2020-01" db="EMBL/GenBank/DDBJ databases">
        <title>Comparative genomics of meat spoilage bacteria.</title>
        <authorList>
            <person name="Hilgarth M."/>
            <person name="Vogel R.F."/>
        </authorList>
    </citation>
    <scope>NUCLEOTIDE SEQUENCE [LARGE SCALE GENOMIC DNA]</scope>
    <source>
        <strain evidence="2 3">TMW2.2077</strain>
    </source>
</reference>
<name>A0ABS1ZI90_9PSED</name>
<evidence type="ECO:0000313" key="2">
    <source>
        <dbReference type="EMBL" id="MBM1195756.1"/>
    </source>
</evidence>
<feature type="domain" description="DUF7683" evidence="1">
    <location>
        <begin position="4"/>
        <end position="73"/>
    </location>
</feature>
<proteinExistence type="predicted"/>
<evidence type="ECO:0000313" key="3">
    <source>
        <dbReference type="Proteomes" id="UP000809529"/>
    </source>
</evidence>
<dbReference type="EMBL" id="JAAEBW010000005">
    <property type="protein sequence ID" value="MBM1195756.1"/>
    <property type="molecule type" value="Genomic_DNA"/>
</dbReference>
<protein>
    <recommendedName>
        <fullName evidence="1">DUF7683 domain-containing protein</fullName>
    </recommendedName>
</protein>
<keyword evidence="3" id="KW-1185">Reference proteome</keyword>
<accession>A0ABS1ZI90</accession>
<comment type="caution">
    <text evidence="2">The sequence shown here is derived from an EMBL/GenBank/DDBJ whole genome shotgun (WGS) entry which is preliminary data.</text>
</comment>
<organism evidence="2 3">
    <name type="scientific">Pseudomonas weihenstephanensis</name>
    <dbReference type="NCBI Taxonomy" id="1608994"/>
    <lineage>
        <taxon>Bacteria</taxon>
        <taxon>Pseudomonadati</taxon>
        <taxon>Pseudomonadota</taxon>
        <taxon>Gammaproteobacteria</taxon>
        <taxon>Pseudomonadales</taxon>
        <taxon>Pseudomonadaceae</taxon>
        <taxon>Pseudomonas</taxon>
    </lineage>
</organism>
<dbReference type="RefSeq" id="WP_059762757.1">
    <property type="nucleotide sequence ID" value="NZ_JAAEBW010000005.1"/>
</dbReference>
<dbReference type="Proteomes" id="UP000809529">
    <property type="component" value="Unassembled WGS sequence"/>
</dbReference>
<sequence>MKFIVEAFDKENEFPDFEVVLPDDCEAQLAEIMNGSLPQRGDEGYDLNETQLSNIEVLAGKRFNDEKHIFQLTCNVS</sequence>
<evidence type="ECO:0000259" key="1">
    <source>
        <dbReference type="Pfam" id="PF24731"/>
    </source>
</evidence>
<gene>
    <name evidence="2" type="ORF">GYN02_11320</name>
</gene>
<dbReference type="Pfam" id="PF24731">
    <property type="entry name" value="DUF7683"/>
    <property type="match status" value="1"/>
</dbReference>
<dbReference type="InterPro" id="IPR056100">
    <property type="entry name" value="DUF7683"/>
</dbReference>